<dbReference type="Gene3D" id="3.30.420.10">
    <property type="entry name" value="Ribonuclease H-like superfamily/Ribonuclease H"/>
    <property type="match status" value="1"/>
</dbReference>
<dbReference type="AlphaFoldDB" id="A0AAJ1TDE5"/>
<dbReference type="EMBL" id="JAUSUV010000003">
    <property type="protein sequence ID" value="MDQ0416778.1"/>
    <property type="molecule type" value="Genomic_DNA"/>
</dbReference>
<evidence type="ECO:0000313" key="3">
    <source>
        <dbReference type="Proteomes" id="UP001238450"/>
    </source>
</evidence>
<dbReference type="Proteomes" id="UP001238450">
    <property type="component" value="Unassembled WGS sequence"/>
</dbReference>
<protein>
    <submittedName>
        <fullName evidence="2">DNA polymerase III alpha subunit (Gram-positive type)</fullName>
    </submittedName>
</protein>
<gene>
    <name evidence="2" type="ORF">J2Z48_000945</name>
</gene>
<sequence length="236" mass="26776">MSLNWQDNMVILEMIGTGLGETSEVLEVAIVDLSGEILYHSLVKAKGRISAKATEIHGIKRSMIQDAPAFSEVWNQMKDTLKDKIVLTGQENHTVRLLQNSFYTLDDSIPEAMSIPEMQSVLAIYANEVGSKKMIKLESLVPDSFDHRAISRASVIRSIGQKCLLQFSETIIAMVEEEASHDDGEITIMHDETCEEVQSESKWTQIHSEPVANESLHRKIKKWWERLNQLLRNQIK</sequence>
<dbReference type="Pfam" id="PF00929">
    <property type="entry name" value="RNase_T"/>
    <property type="match status" value="1"/>
</dbReference>
<dbReference type="InterPro" id="IPR013520">
    <property type="entry name" value="Ribonucl_H"/>
</dbReference>
<dbReference type="SMART" id="SM00479">
    <property type="entry name" value="EXOIII"/>
    <property type="match status" value="1"/>
</dbReference>
<dbReference type="SUPFAM" id="SSF53098">
    <property type="entry name" value="Ribonuclease H-like"/>
    <property type="match status" value="1"/>
</dbReference>
<dbReference type="InterPro" id="IPR012337">
    <property type="entry name" value="RNaseH-like_sf"/>
</dbReference>
<reference evidence="2 3" key="1">
    <citation type="submission" date="2023-07" db="EMBL/GenBank/DDBJ databases">
        <title>Genomic Encyclopedia of Type Strains, Phase IV (KMG-IV): sequencing the most valuable type-strain genomes for metagenomic binning, comparative biology and taxonomic classification.</title>
        <authorList>
            <person name="Goeker M."/>
        </authorList>
    </citation>
    <scope>NUCLEOTIDE SEQUENCE [LARGE SCALE GENOMIC DNA]</scope>
    <source>
        <strain evidence="2 3">DSM 46876</strain>
    </source>
</reference>
<dbReference type="RefSeq" id="WP_307251396.1">
    <property type="nucleotide sequence ID" value="NZ_JAUSUV010000003.1"/>
</dbReference>
<organism evidence="2 3">
    <name type="scientific">Croceifilum oryzae</name>
    <dbReference type="NCBI Taxonomy" id="1553429"/>
    <lineage>
        <taxon>Bacteria</taxon>
        <taxon>Bacillati</taxon>
        <taxon>Bacillota</taxon>
        <taxon>Bacilli</taxon>
        <taxon>Bacillales</taxon>
        <taxon>Thermoactinomycetaceae</taxon>
        <taxon>Croceifilum</taxon>
    </lineage>
</organism>
<name>A0AAJ1TDE5_9BACL</name>
<keyword evidence="3" id="KW-1185">Reference proteome</keyword>
<dbReference type="GO" id="GO:0004527">
    <property type="term" value="F:exonuclease activity"/>
    <property type="evidence" value="ECO:0007669"/>
    <property type="project" value="UniProtKB-ARBA"/>
</dbReference>
<evidence type="ECO:0000313" key="2">
    <source>
        <dbReference type="EMBL" id="MDQ0416778.1"/>
    </source>
</evidence>
<accession>A0AAJ1TDE5</accession>
<proteinExistence type="predicted"/>
<dbReference type="GO" id="GO:0003676">
    <property type="term" value="F:nucleic acid binding"/>
    <property type="evidence" value="ECO:0007669"/>
    <property type="project" value="InterPro"/>
</dbReference>
<evidence type="ECO:0000259" key="1">
    <source>
        <dbReference type="SMART" id="SM00479"/>
    </source>
</evidence>
<comment type="caution">
    <text evidence="2">The sequence shown here is derived from an EMBL/GenBank/DDBJ whole genome shotgun (WGS) entry which is preliminary data.</text>
</comment>
<feature type="domain" description="Exonuclease" evidence="1">
    <location>
        <begin position="8"/>
        <end position="169"/>
    </location>
</feature>
<dbReference type="InterPro" id="IPR036397">
    <property type="entry name" value="RNaseH_sf"/>
</dbReference>